<evidence type="ECO:0000256" key="1">
    <source>
        <dbReference type="SAM" id="MobiDB-lite"/>
    </source>
</evidence>
<proteinExistence type="predicted"/>
<sequence>MEPVGLAVLSVRELIAQLSEVEDDLRRSRRGAAEDPEPALADLVHREQVIVHELRRRARSRQLGSHPRRASPPR</sequence>
<organism evidence="2 3">
    <name type="scientific">Leekyejoonella antrihumi</name>
    <dbReference type="NCBI Taxonomy" id="1660198"/>
    <lineage>
        <taxon>Bacteria</taxon>
        <taxon>Bacillati</taxon>
        <taxon>Actinomycetota</taxon>
        <taxon>Actinomycetes</taxon>
        <taxon>Micrococcales</taxon>
        <taxon>Dermacoccaceae</taxon>
        <taxon>Leekyejoonella</taxon>
    </lineage>
</organism>
<reference evidence="2 3" key="2">
    <citation type="submission" date="2019-08" db="EMBL/GenBank/DDBJ databases">
        <title>Jejuicoccus antrihumi gen. nov., sp. nov., a new member of the family Dermacoccaceae isolated from a cave.</title>
        <authorList>
            <person name="Schumann P."/>
            <person name="Kim I.S."/>
        </authorList>
    </citation>
    <scope>NUCLEOTIDE SEQUENCE [LARGE SCALE GENOMIC DNA]</scope>
    <source>
        <strain evidence="2 3">C5-26</strain>
    </source>
</reference>
<reference evidence="2 3" key="1">
    <citation type="submission" date="2019-05" db="EMBL/GenBank/DDBJ databases">
        <authorList>
            <person name="Lee S.D."/>
        </authorList>
    </citation>
    <scope>NUCLEOTIDE SEQUENCE [LARGE SCALE GENOMIC DNA]</scope>
    <source>
        <strain evidence="2 3">C5-26</strain>
    </source>
</reference>
<accession>A0A563DX30</accession>
<dbReference type="EMBL" id="VCQV01000024">
    <property type="protein sequence ID" value="TWP34848.1"/>
    <property type="molecule type" value="Genomic_DNA"/>
</dbReference>
<evidence type="ECO:0000313" key="3">
    <source>
        <dbReference type="Proteomes" id="UP000320244"/>
    </source>
</evidence>
<comment type="caution">
    <text evidence="2">The sequence shown here is derived from an EMBL/GenBank/DDBJ whole genome shotgun (WGS) entry which is preliminary data.</text>
</comment>
<dbReference type="OrthoDB" id="9968501at2"/>
<protein>
    <recommendedName>
        <fullName evidence="4">DUF2630 family protein</fullName>
    </recommendedName>
</protein>
<keyword evidence="3" id="KW-1185">Reference proteome</keyword>
<gene>
    <name evidence="2" type="ORF">FGL98_15955</name>
</gene>
<dbReference type="AlphaFoldDB" id="A0A563DX30"/>
<feature type="region of interest" description="Disordered" evidence="1">
    <location>
        <begin position="55"/>
        <end position="74"/>
    </location>
</feature>
<name>A0A563DX30_9MICO</name>
<dbReference type="Proteomes" id="UP000320244">
    <property type="component" value="Unassembled WGS sequence"/>
</dbReference>
<dbReference type="RefSeq" id="WP_146318242.1">
    <property type="nucleotide sequence ID" value="NZ_VCQV01000024.1"/>
</dbReference>
<evidence type="ECO:0000313" key="2">
    <source>
        <dbReference type="EMBL" id="TWP34848.1"/>
    </source>
</evidence>
<evidence type="ECO:0008006" key="4">
    <source>
        <dbReference type="Google" id="ProtNLM"/>
    </source>
</evidence>